<comment type="caution">
    <text evidence="1">The sequence shown here is derived from an EMBL/GenBank/DDBJ whole genome shotgun (WGS) entry which is preliminary data.</text>
</comment>
<proteinExistence type="predicted"/>
<dbReference type="Proteomes" id="UP001157017">
    <property type="component" value="Unassembled WGS sequence"/>
</dbReference>
<name>A0ABQ6JMC8_9ACTN</name>
<keyword evidence="2" id="KW-1185">Reference proteome</keyword>
<reference evidence="2" key="1">
    <citation type="journal article" date="2019" name="Int. J. Syst. Evol. Microbiol.">
        <title>The Global Catalogue of Microorganisms (GCM) 10K type strain sequencing project: providing services to taxonomists for standard genome sequencing and annotation.</title>
        <authorList>
            <consortium name="The Broad Institute Genomics Platform"/>
            <consortium name="The Broad Institute Genome Sequencing Center for Infectious Disease"/>
            <person name="Wu L."/>
            <person name="Ma J."/>
        </authorList>
    </citation>
    <scope>NUCLEOTIDE SEQUENCE [LARGE SCALE GENOMIC DNA]</scope>
    <source>
        <strain evidence="2">NBRC 108730</strain>
    </source>
</reference>
<evidence type="ECO:0008006" key="3">
    <source>
        <dbReference type="Google" id="ProtNLM"/>
    </source>
</evidence>
<accession>A0ABQ6JMC8</accession>
<evidence type="ECO:0000313" key="1">
    <source>
        <dbReference type="EMBL" id="GMA88533.1"/>
    </source>
</evidence>
<protein>
    <recommendedName>
        <fullName evidence="3">Histidinol-phosphatase</fullName>
    </recommendedName>
</protein>
<evidence type="ECO:0000313" key="2">
    <source>
        <dbReference type="Proteomes" id="UP001157017"/>
    </source>
</evidence>
<dbReference type="SUPFAM" id="SSF56655">
    <property type="entry name" value="Carbohydrate phosphatase"/>
    <property type="match status" value="1"/>
</dbReference>
<dbReference type="EMBL" id="BSUZ01000001">
    <property type="protein sequence ID" value="GMA88533.1"/>
    <property type="molecule type" value="Genomic_DNA"/>
</dbReference>
<organism evidence="1 2">
    <name type="scientific">Angustibacter aerolatus</name>
    <dbReference type="NCBI Taxonomy" id="1162965"/>
    <lineage>
        <taxon>Bacteria</taxon>
        <taxon>Bacillati</taxon>
        <taxon>Actinomycetota</taxon>
        <taxon>Actinomycetes</taxon>
        <taxon>Kineosporiales</taxon>
        <taxon>Kineosporiaceae</taxon>
    </lineage>
</organism>
<gene>
    <name evidence="1" type="ORF">GCM10025868_37830</name>
</gene>
<sequence>MAALVPIVTEAGGRFTALDGAPGPWGGDALATNGLLHDDVLRLLGG</sequence>
<dbReference type="Gene3D" id="3.40.190.80">
    <property type="match status" value="1"/>
</dbReference>